<dbReference type="OrthoDB" id="1934429at2"/>
<organism evidence="1 2">
    <name type="scientific">Paenibacillus elgii</name>
    <dbReference type="NCBI Taxonomy" id="189691"/>
    <lineage>
        <taxon>Bacteria</taxon>
        <taxon>Bacillati</taxon>
        <taxon>Bacillota</taxon>
        <taxon>Bacilli</taxon>
        <taxon>Bacillales</taxon>
        <taxon>Paenibacillaceae</taxon>
        <taxon>Paenibacillus</taxon>
    </lineage>
</organism>
<reference evidence="2" key="1">
    <citation type="submission" date="2016-01" db="EMBL/GenBank/DDBJ databases">
        <title>Draft genome of Chromobacterium sp. F49.</title>
        <authorList>
            <person name="Hong K.W."/>
        </authorList>
    </citation>
    <scope>NUCLEOTIDE SEQUENCE [LARGE SCALE GENOMIC DNA]</scope>
    <source>
        <strain evidence="2">M63</strain>
    </source>
</reference>
<keyword evidence="2" id="KW-1185">Reference proteome</keyword>
<dbReference type="Proteomes" id="UP000076563">
    <property type="component" value="Unassembled WGS sequence"/>
</dbReference>
<accession>A0A161UVW1</accession>
<name>A0A161UVW1_9BACL</name>
<evidence type="ECO:0000313" key="1">
    <source>
        <dbReference type="EMBL" id="KZE82051.1"/>
    </source>
</evidence>
<sequence length="172" mass="18866">MGILSGNPKDEPLHYGEIFNLWQFSMKAKGCVSAYRVYQYHAGDGDLKKVLGDLINQAELEVSECDSILTHNGIAPSPVMPLKPEAKLEDIPVGARFTDQEIAPMIAADTSMGLVACSQIMGMSIREDIGTLFAKYHATKAVLGLKILRMSKEKGWLIPPPLQVKRPELAEV</sequence>
<dbReference type="EMBL" id="LQRA01000039">
    <property type="protein sequence ID" value="KZE82051.1"/>
    <property type="molecule type" value="Genomic_DNA"/>
</dbReference>
<dbReference type="RefSeq" id="WP_063178633.1">
    <property type="nucleotide sequence ID" value="NZ_CP121215.1"/>
</dbReference>
<dbReference type="AlphaFoldDB" id="A0A161UVW1"/>
<proteinExistence type="predicted"/>
<evidence type="ECO:0000313" key="2">
    <source>
        <dbReference type="Proteomes" id="UP000076563"/>
    </source>
</evidence>
<dbReference type="InterPro" id="IPR021617">
    <property type="entry name" value="DUF3231"/>
</dbReference>
<protein>
    <recommendedName>
        <fullName evidence="3">DUF3231 domain-containing protein</fullName>
    </recommendedName>
</protein>
<gene>
    <name evidence="1" type="ORF">AV654_09285</name>
</gene>
<dbReference type="Pfam" id="PF11553">
    <property type="entry name" value="DUF3231"/>
    <property type="match status" value="1"/>
</dbReference>
<evidence type="ECO:0008006" key="3">
    <source>
        <dbReference type="Google" id="ProtNLM"/>
    </source>
</evidence>
<dbReference type="STRING" id="1007103.GCA_000213315_02388"/>
<comment type="caution">
    <text evidence="1">The sequence shown here is derived from an EMBL/GenBank/DDBJ whole genome shotgun (WGS) entry which is preliminary data.</text>
</comment>
<dbReference type="Gene3D" id="1.20.1260.10">
    <property type="match status" value="1"/>
</dbReference>
<dbReference type="InterPro" id="IPR012347">
    <property type="entry name" value="Ferritin-like"/>
</dbReference>